<organism evidence="5 6">
    <name type="scientific">Paenibacillus bovis</name>
    <dbReference type="NCBI Taxonomy" id="1616788"/>
    <lineage>
        <taxon>Bacteria</taxon>
        <taxon>Bacillati</taxon>
        <taxon>Bacillota</taxon>
        <taxon>Bacilli</taxon>
        <taxon>Bacillales</taxon>
        <taxon>Paenibacillaceae</taxon>
        <taxon>Paenibacillus</taxon>
    </lineage>
</organism>
<proteinExistence type="predicted"/>
<dbReference type="KEGG" id="pbv:AR543_13105"/>
<dbReference type="EMBL" id="CP013023">
    <property type="protein sequence ID" value="ANF96855.1"/>
    <property type="molecule type" value="Genomic_DNA"/>
</dbReference>
<evidence type="ECO:0000256" key="3">
    <source>
        <dbReference type="ARBA" id="ARBA00023163"/>
    </source>
</evidence>
<dbReference type="InterPro" id="IPR018060">
    <property type="entry name" value="HTH_AraC"/>
</dbReference>
<evidence type="ECO:0000313" key="5">
    <source>
        <dbReference type="EMBL" id="ANF96855.1"/>
    </source>
</evidence>
<evidence type="ECO:0000256" key="1">
    <source>
        <dbReference type="ARBA" id="ARBA00023015"/>
    </source>
</evidence>
<dbReference type="PROSITE" id="PS01124">
    <property type="entry name" value="HTH_ARAC_FAMILY_2"/>
    <property type="match status" value="1"/>
</dbReference>
<dbReference type="SMART" id="SM00342">
    <property type="entry name" value="HTH_ARAC"/>
    <property type="match status" value="1"/>
</dbReference>
<dbReference type="OrthoDB" id="2638442at2"/>
<dbReference type="GO" id="GO:0003700">
    <property type="term" value="F:DNA-binding transcription factor activity"/>
    <property type="evidence" value="ECO:0007669"/>
    <property type="project" value="InterPro"/>
</dbReference>
<keyword evidence="3" id="KW-0804">Transcription</keyword>
<dbReference type="AlphaFoldDB" id="A0A172ZGT1"/>
<accession>A0A172ZGT1</accession>
<keyword evidence="2" id="KW-0238">DNA-binding</keyword>
<dbReference type="InterPro" id="IPR037923">
    <property type="entry name" value="HTH-like"/>
</dbReference>
<evidence type="ECO:0000313" key="6">
    <source>
        <dbReference type="Proteomes" id="UP000078148"/>
    </source>
</evidence>
<dbReference type="InterPro" id="IPR009057">
    <property type="entry name" value="Homeodomain-like_sf"/>
</dbReference>
<dbReference type="PRINTS" id="PR00032">
    <property type="entry name" value="HTHARAC"/>
</dbReference>
<dbReference type="PANTHER" id="PTHR43280">
    <property type="entry name" value="ARAC-FAMILY TRANSCRIPTIONAL REGULATOR"/>
    <property type="match status" value="1"/>
</dbReference>
<dbReference type="SUPFAM" id="SSF46689">
    <property type="entry name" value="Homeodomain-like"/>
    <property type="match status" value="2"/>
</dbReference>
<dbReference type="InterPro" id="IPR020449">
    <property type="entry name" value="Tscrpt_reg_AraC-type_HTH"/>
</dbReference>
<evidence type="ECO:0000256" key="2">
    <source>
        <dbReference type="ARBA" id="ARBA00023125"/>
    </source>
</evidence>
<dbReference type="GO" id="GO:0043565">
    <property type="term" value="F:sequence-specific DNA binding"/>
    <property type="evidence" value="ECO:0007669"/>
    <property type="project" value="InterPro"/>
</dbReference>
<reference evidence="5 6" key="2">
    <citation type="journal article" date="2016" name="Int. J. Syst. Evol. Microbiol.">
        <title>Paenibacillus bovis sp. nov., isolated from raw yak (Bos grunniens) milk.</title>
        <authorList>
            <person name="Gao C."/>
            <person name="Han J."/>
            <person name="Liu Z."/>
            <person name="Xu X."/>
            <person name="Hang F."/>
            <person name="Wu Z."/>
        </authorList>
    </citation>
    <scope>NUCLEOTIDE SEQUENCE [LARGE SCALE GENOMIC DNA]</scope>
    <source>
        <strain evidence="5 6">BD3526</strain>
    </source>
</reference>
<keyword evidence="1" id="KW-0805">Transcription regulation</keyword>
<gene>
    <name evidence="5" type="ORF">AR543_13105</name>
</gene>
<dbReference type="PROSITE" id="PS00041">
    <property type="entry name" value="HTH_ARAC_FAMILY_1"/>
    <property type="match status" value="1"/>
</dbReference>
<keyword evidence="6" id="KW-1185">Reference proteome</keyword>
<reference evidence="6" key="1">
    <citation type="submission" date="2015-10" db="EMBL/GenBank/DDBJ databases">
        <title>Genome of Paenibacillus bovis sp. nov.</title>
        <authorList>
            <person name="Wu Z."/>
            <person name="Gao C."/>
            <person name="Liu Z."/>
            <person name="Zheng H."/>
        </authorList>
    </citation>
    <scope>NUCLEOTIDE SEQUENCE [LARGE SCALE GENOMIC DNA]</scope>
    <source>
        <strain evidence="6">BD3526</strain>
    </source>
</reference>
<dbReference type="Gene3D" id="1.10.10.60">
    <property type="entry name" value="Homeodomain-like"/>
    <property type="match status" value="2"/>
</dbReference>
<protein>
    <recommendedName>
        <fullName evidence="4">HTH araC/xylS-type domain-containing protein</fullName>
    </recommendedName>
</protein>
<evidence type="ECO:0000259" key="4">
    <source>
        <dbReference type="PROSITE" id="PS01124"/>
    </source>
</evidence>
<dbReference type="RefSeq" id="WP_060534961.1">
    <property type="nucleotide sequence ID" value="NZ_CP013023.1"/>
</dbReference>
<dbReference type="InterPro" id="IPR018062">
    <property type="entry name" value="HTH_AraC-typ_CS"/>
</dbReference>
<feature type="domain" description="HTH araC/xylS-type" evidence="4">
    <location>
        <begin position="189"/>
        <end position="287"/>
    </location>
</feature>
<dbReference type="STRING" id="1616788.AR543_13105"/>
<dbReference type="Proteomes" id="UP000078148">
    <property type="component" value="Chromosome"/>
</dbReference>
<dbReference type="Pfam" id="PF12833">
    <property type="entry name" value="HTH_18"/>
    <property type="match status" value="1"/>
</dbReference>
<sequence>MASDIIIQAERESLERFMLSPSSFIQTGGLWITQAGRYSIEPGCRRLFASNPTCFWVANRQGGMIIKNGHNYVLGTNNIWCMPSMATIEYINNTDEPLDTYFVGFTGPQADLLIQESNMKDGYSELSTELFEQMIDYYNLILNTNQRSDTFSAELRRLELLFGMFAMLSANQAARTDYTPTKDPLPWMEQAIEYIHAYFDKGLTVTQVANYVGIHRTHFSKQFHEKYRTPPAEYIRSLKMEKARRLLSDTNDSLAEIAFAVGYPDVFSFSKAFKKHSGFTPKRYRVHKF</sequence>
<dbReference type="PANTHER" id="PTHR43280:SF28">
    <property type="entry name" value="HTH-TYPE TRANSCRIPTIONAL ACTIVATOR RHAS"/>
    <property type="match status" value="1"/>
</dbReference>
<name>A0A172ZGT1_9BACL</name>
<dbReference type="SUPFAM" id="SSF51215">
    <property type="entry name" value="Regulatory protein AraC"/>
    <property type="match status" value="1"/>
</dbReference>